<keyword evidence="7" id="KW-1185">Reference proteome</keyword>
<proteinExistence type="predicted"/>
<dbReference type="CTD" id="20200619"/>
<feature type="domain" description="Exonuclease" evidence="4">
    <location>
        <begin position="15"/>
        <end position="120"/>
    </location>
</feature>
<evidence type="ECO:0000313" key="5">
    <source>
        <dbReference type="EMBL" id="ESN94704.1"/>
    </source>
</evidence>
<dbReference type="InParanoid" id="T1EVL9"/>
<dbReference type="OrthoDB" id="448399at2759"/>
<accession>T1EVL9</accession>
<evidence type="ECO:0000259" key="4">
    <source>
        <dbReference type="Pfam" id="PF00929"/>
    </source>
</evidence>
<dbReference type="GO" id="GO:0003676">
    <property type="term" value="F:nucleic acid binding"/>
    <property type="evidence" value="ECO:0007669"/>
    <property type="project" value="InterPro"/>
</dbReference>
<dbReference type="EMBL" id="AMQM01001720">
    <property type="status" value="NOT_ANNOTATED_CDS"/>
    <property type="molecule type" value="Genomic_DNA"/>
</dbReference>
<dbReference type="GeneID" id="20200619"/>
<keyword evidence="3" id="KW-0269">Exonuclease</keyword>
<dbReference type="HOGENOM" id="CLU_037266_7_0_1"/>
<organism evidence="6 7">
    <name type="scientific">Helobdella robusta</name>
    <name type="common">Californian leech</name>
    <dbReference type="NCBI Taxonomy" id="6412"/>
    <lineage>
        <taxon>Eukaryota</taxon>
        <taxon>Metazoa</taxon>
        <taxon>Spiralia</taxon>
        <taxon>Lophotrochozoa</taxon>
        <taxon>Annelida</taxon>
        <taxon>Clitellata</taxon>
        <taxon>Hirudinea</taxon>
        <taxon>Rhynchobdellida</taxon>
        <taxon>Glossiphoniidae</taxon>
        <taxon>Helobdella</taxon>
    </lineage>
</organism>
<dbReference type="EMBL" id="KB097571">
    <property type="protein sequence ID" value="ESN94704.1"/>
    <property type="molecule type" value="Genomic_DNA"/>
</dbReference>
<evidence type="ECO:0000256" key="1">
    <source>
        <dbReference type="ARBA" id="ARBA00022722"/>
    </source>
</evidence>
<dbReference type="PANTHER" id="PTHR23044">
    <property type="entry name" value="3'-5' EXONUCLEASE ERI1-RELATED"/>
    <property type="match status" value="1"/>
</dbReference>
<evidence type="ECO:0000256" key="3">
    <source>
        <dbReference type="ARBA" id="ARBA00022839"/>
    </source>
</evidence>
<dbReference type="eggNOG" id="KOG0542">
    <property type="taxonomic scope" value="Eukaryota"/>
</dbReference>
<dbReference type="SUPFAM" id="SSF53098">
    <property type="entry name" value="Ribonuclease H-like"/>
    <property type="match status" value="1"/>
</dbReference>
<name>T1EVL9_HELRO</name>
<dbReference type="GO" id="GO:0000175">
    <property type="term" value="F:3'-5'-RNA exonuclease activity"/>
    <property type="evidence" value="ECO:0007669"/>
    <property type="project" value="InterPro"/>
</dbReference>
<reference evidence="6" key="3">
    <citation type="submission" date="2015-06" db="UniProtKB">
        <authorList>
            <consortium name="EnsemblMetazoa"/>
        </authorList>
    </citation>
    <scope>IDENTIFICATION</scope>
</reference>
<dbReference type="Gene3D" id="3.30.420.10">
    <property type="entry name" value="Ribonuclease H-like superfamily/Ribonuclease H"/>
    <property type="match status" value="1"/>
</dbReference>
<dbReference type="Proteomes" id="UP000015101">
    <property type="component" value="Unassembled WGS sequence"/>
</dbReference>
<dbReference type="EnsemblMetazoa" id="HelroT164590">
    <property type="protein sequence ID" value="HelroP164590"/>
    <property type="gene ID" value="HelroG164590"/>
</dbReference>
<dbReference type="CDD" id="cd06133">
    <property type="entry name" value="ERI-1_3'hExo_like"/>
    <property type="match status" value="1"/>
</dbReference>
<reference evidence="7" key="1">
    <citation type="submission" date="2012-12" db="EMBL/GenBank/DDBJ databases">
        <authorList>
            <person name="Hellsten U."/>
            <person name="Grimwood J."/>
            <person name="Chapman J.A."/>
            <person name="Shapiro H."/>
            <person name="Aerts A."/>
            <person name="Otillar R.P."/>
            <person name="Terry A.Y."/>
            <person name="Boore J.L."/>
            <person name="Simakov O."/>
            <person name="Marletaz F."/>
            <person name="Cho S.-J."/>
            <person name="Edsinger-Gonzales E."/>
            <person name="Havlak P."/>
            <person name="Kuo D.-H."/>
            <person name="Larsson T."/>
            <person name="Lv J."/>
            <person name="Arendt D."/>
            <person name="Savage R."/>
            <person name="Osoegawa K."/>
            <person name="de Jong P."/>
            <person name="Lindberg D.R."/>
            <person name="Seaver E.C."/>
            <person name="Weisblat D.A."/>
            <person name="Putnam N.H."/>
            <person name="Grigoriev I.V."/>
            <person name="Rokhsar D.S."/>
        </authorList>
    </citation>
    <scope>NUCLEOTIDE SEQUENCE</scope>
</reference>
<keyword evidence="1" id="KW-0540">Nuclease</keyword>
<keyword evidence="2" id="KW-0378">Hydrolase</keyword>
<protein>
    <recommendedName>
        <fullName evidence="4">Exonuclease domain-containing protein</fullName>
    </recommendedName>
</protein>
<reference evidence="5 7" key="2">
    <citation type="journal article" date="2013" name="Nature">
        <title>Insights into bilaterian evolution from three spiralian genomes.</title>
        <authorList>
            <person name="Simakov O."/>
            <person name="Marletaz F."/>
            <person name="Cho S.J."/>
            <person name="Edsinger-Gonzales E."/>
            <person name="Havlak P."/>
            <person name="Hellsten U."/>
            <person name="Kuo D.H."/>
            <person name="Larsson T."/>
            <person name="Lv J."/>
            <person name="Arendt D."/>
            <person name="Savage R."/>
            <person name="Osoegawa K."/>
            <person name="de Jong P."/>
            <person name="Grimwood J."/>
            <person name="Chapman J.A."/>
            <person name="Shapiro H."/>
            <person name="Aerts A."/>
            <person name="Otillar R.P."/>
            <person name="Terry A.Y."/>
            <person name="Boore J.L."/>
            <person name="Grigoriev I.V."/>
            <person name="Lindberg D.R."/>
            <person name="Seaver E.C."/>
            <person name="Weisblat D.A."/>
            <person name="Putnam N.H."/>
            <person name="Rokhsar D.S."/>
        </authorList>
    </citation>
    <scope>NUCLEOTIDE SEQUENCE</scope>
</reference>
<dbReference type="InterPro" id="IPR051274">
    <property type="entry name" value="3-5_Exoribonuclease"/>
</dbReference>
<dbReference type="InterPro" id="IPR047201">
    <property type="entry name" value="ERI-1_3'hExo-like"/>
</dbReference>
<dbReference type="InterPro" id="IPR013520">
    <property type="entry name" value="Ribonucl_H"/>
</dbReference>
<evidence type="ECO:0000256" key="2">
    <source>
        <dbReference type="ARBA" id="ARBA00022801"/>
    </source>
</evidence>
<evidence type="ECO:0000313" key="6">
    <source>
        <dbReference type="EnsemblMetazoa" id="HelroP164590"/>
    </source>
</evidence>
<gene>
    <name evidence="6" type="primary">20200619</name>
    <name evidence="5" type="ORF">HELRODRAFT_164590</name>
</gene>
<dbReference type="PANTHER" id="PTHR23044:SF61">
    <property type="entry name" value="3'-5' EXORIBONUCLEASE 1-RELATED"/>
    <property type="match status" value="1"/>
</dbReference>
<dbReference type="KEGG" id="hro:HELRODRAFT_164590"/>
<dbReference type="Pfam" id="PF00929">
    <property type="entry name" value="RNase_T"/>
    <property type="match status" value="1"/>
</dbReference>
<dbReference type="InterPro" id="IPR012337">
    <property type="entry name" value="RNaseH-like_sf"/>
</dbReference>
<sequence>MSSLKLHQQRFDYFLVLDFEATCEQNAKIQPQEIIEFPVLKVNGTTWETESIFHQYVRPVHHPRLTTFCTELTGIIQNQVDEQPDFIETFRLFEDWMHKEKLLDGMMTSVFVTCGDWDLKTW</sequence>
<dbReference type="InterPro" id="IPR036397">
    <property type="entry name" value="RNaseH_sf"/>
</dbReference>
<dbReference type="AlphaFoldDB" id="T1EVL9"/>
<dbReference type="RefSeq" id="XP_009027737.1">
    <property type="nucleotide sequence ID" value="XM_009029489.1"/>
</dbReference>
<dbReference type="OMA" id="ATCEEGM"/>
<evidence type="ECO:0000313" key="7">
    <source>
        <dbReference type="Proteomes" id="UP000015101"/>
    </source>
</evidence>
<dbReference type="STRING" id="6412.T1EVL9"/>